<evidence type="ECO:0000256" key="1">
    <source>
        <dbReference type="SAM" id="SignalP"/>
    </source>
</evidence>
<evidence type="ECO:0000313" key="3">
    <source>
        <dbReference type="Proteomes" id="UP000774617"/>
    </source>
</evidence>
<accession>A0ABQ8GLG2</accession>
<feature type="chain" id="PRO_5047362914" description="Secreted protein" evidence="1">
    <location>
        <begin position="28"/>
        <end position="132"/>
    </location>
</feature>
<proteinExistence type="predicted"/>
<sequence length="132" mass="14895">MHQSRIPSKWSSCCIYASLLWWSHVRAPPGLTTSSRKALAFVFFLPGEAQPAEHSQRSKDPWCTDKPSFRGLKCDSEKSSRHEYPERLLKLPFRRGLEMLITEGEGCAASEPVGGFQLSMRQESIPTSLELV</sequence>
<feature type="signal peptide" evidence="1">
    <location>
        <begin position="1"/>
        <end position="27"/>
    </location>
</feature>
<reference evidence="2 3" key="1">
    <citation type="journal article" date="2021" name="Nat. Commun.">
        <title>Genetic determinants of endophytism in the Arabidopsis root mycobiome.</title>
        <authorList>
            <person name="Mesny F."/>
            <person name="Miyauchi S."/>
            <person name="Thiergart T."/>
            <person name="Pickel B."/>
            <person name="Atanasova L."/>
            <person name="Karlsson M."/>
            <person name="Huettel B."/>
            <person name="Barry K.W."/>
            <person name="Haridas S."/>
            <person name="Chen C."/>
            <person name="Bauer D."/>
            <person name="Andreopoulos W."/>
            <person name="Pangilinan J."/>
            <person name="LaButti K."/>
            <person name="Riley R."/>
            <person name="Lipzen A."/>
            <person name="Clum A."/>
            <person name="Drula E."/>
            <person name="Henrissat B."/>
            <person name="Kohler A."/>
            <person name="Grigoriev I.V."/>
            <person name="Martin F.M."/>
            <person name="Hacquard S."/>
        </authorList>
    </citation>
    <scope>NUCLEOTIDE SEQUENCE [LARGE SCALE GENOMIC DNA]</scope>
    <source>
        <strain evidence="2 3">MPI-SDFR-AT-0080</strain>
    </source>
</reference>
<dbReference type="Proteomes" id="UP000774617">
    <property type="component" value="Unassembled WGS sequence"/>
</dbReference>
<gene>
    <name evidence="2" type="ORF">B0J12DRAFT_649177</name>
</gene>
<keyword evidence="1" id="KW-0732">Signal</keyword>
<organism evidence="2 3">
    <name type="scientific">Macrophomina phaseolina</name>
    <dbReference type="NCBI Taxonomy" id="35725"/>
    <lineage>
        <taxon>Eukaryota</taxon>
        <taxon>Fungi</taxon>
        <taxon>Dikarya</taxon>
        <taxon>Ascomycota</taxon>
        <taxon>Pezizomycotina</taxon>
        <taxon>Dothideomycetes</taxon>
        <taxon>Dothideomycetes incertae sedis</taxon>
        <taxon>Botryosphaeriales</taxon>
        <taxon>Botryosphaeriaceae</taxon>
        <taxon>Macrophomina</taxon>
    </lineage>
</organism>
<evidence type="ECO:0008006" key="4">
    <source>
        <dbReference type="Google" id="ProtNLM"/>
    </source>
</evidence>
<name>A0ABQ8GLG2_9PEZI</name>
<comment type="caution">
    <text evidence="2">The sequence shown here is derived from an EMBL/GenBank/DDBJ whole genome shotgun (WGS) entry which is preliminary data.</text>
</comment>
<evidence type="ECO:0000313" key="2">
    <source>
        <dbReference type="EMBL" id="KAH7060508.1"/>
    </source>
</evidence>
<dbReference type="EMBL" id="JAGTJR010000005">
    <property type="protein sequence ID" value="KAH7060508.1"/>
    <property type="molecule type" value="Genomic_DNA"/>
</dbReference>
<keyword evidence="3" id="KW-1185">Reference proteome</keyword>
<protein>
    <recommendedName>
        <fullName evidence="4">Secreted protein</fullName>
    </recommendedName>
</protein>